<sequence length="62" mass="7179">MKRWLIFLIISLPALVYAEPSIKFENELHDFGTVRQGDFLEFAFAFTNMGNEELLIKRLTGS</sequence>
<gene>
    <name evidence="1" type="ORF">NBG4_1110007</name>
</gene>
<protein>
    <recommendedName>
        <fullName evidence="3">DUF1573 domain-containing protein</fullName>
    </recommendedName>
</protein>
<keyword evidence="2" id="KW-1185">Reference proteome</keyword>
<accession>A0A2U3QE91</accession>
<evidence type="ECO:0008006" key="3">
    <source>
        <dbReference type="Google" id="ProtNLM"/>
    </source>
</evidence>
<dbReference type="OrthoDB" id="826619at2"/>
<dbReference type="AlphaFoldDB" id="A0A2U3QE91"/>
<organism evidence="1 2">
    <name type="scientific">Candidatus Sulfobium mesophilum</name>
    <dbReference type="NCBI Taxonomy" id="2016548"/>
    <lineage>
        <taxon>Bacteria</taxon>
        <taxon>Pseudomonadati</taxon>
        <taxon>Nitrospirota</taxon>
        <taxon>Nitrospiria</taxon>
        <taxon>Nitrospirales</taxon>
        <taxon>Nitrospiraceae</taxon>
        <taxon>Candidatus Sulfobium</taxon>
    </lineage>
</organism>
<evidence type="ECO:0000313" key="2">
    <source>
        <dbReference type="Proteomes" id="UP000245125"/>
    </source>
</evidence>
<reference evidence="2" key="1">
    <citation type="submission" date="2018-03" db="EMBL/GenBank/DDBJ databases">
        <authorList>
            <person name="Zecchin S."/>
        </authorList>
    </citation>
    <scope>NUCLEOTIDE SEQUENCE [LARGE SCALE GENOMIC DNA]</scope>
</reference>
<dbReference type="EMBL" id="OUUY01000015">
    <property type="protein sequence ID" value="SPP99751.1"/>
    <property type="molecule type" value="Genomic_DNA"/>
</dbReference>
<name>A0A2U3QE91_9BACT</name>
<dbReference type="Pfam" id="PF07610">
    <property type="entry name" value="DUF1573"/>
    <property type="match status" value="1"/>
</dbReference>
<evidence type="ECO:0000313" key="1">
    <source>
        <dbReference type="EMBL" id="SPP99751.1"/>
    </source>
</evidence>
<dbReference type="InterPro" id="IPR011467">
    <property type="entry name" value="DUF1573"/>
</dbReference>
<proteinExistence type="predicted"/>
<dbReference type="Proteomes" id="UP000245125">
    <property type="component" value="Unassembled WGS sequence"/>
</dbReference>